<evidence type="ECO:0000313" key="1">
    <source>
        <dbReference type="EMBL" id="KAI3815541.1"/>
    </source>
</evidence>
<organism evidence="1 2">
    <name type="scientific">Smallanthus sonchifolius</name>
    <dbReference type="NCBI Taxonomy" id="185202"/>
    <lineage>
        <taxon>Eukaryota</taxon>
        <taxon>Viridiplantae</taxon>
        <taxon>Streptophyta</taxon>
        <taxon>Embryophyta</taxon>
        <taxon>Tracheophyta</taxon>
        <taxon>Spermatophyta</taxon>
        <taxon>Magnoliopsida</taxon>
        <taxon>eudicotyledons</taxon>
        <taxon>Gunneridae</taxon>
        <taxon>Pentapetalae</taxon>
        <taxon>asterids</taxon>
        <taxon>campanulids</taxon>
        <taxon>Asterales</taxon>
        <taxon>Asteraceae</taxon>
        <taxon>Asteroideae</taxon>
        <taxon>Heliantheae alliance</taxon>
        <taxon>Millerieae</taxon>
        <taxon>Smallanthus</taxon>
    </lineage>
</organism>
<dbReference type="EMBL" id="CM042022">
    <property type="protein sequence ID" value="KAI3815541.1"/>
    <property type="molecule type" value="Genomic_DNA"/>
</dbReference>
<reference evidence="1 2" key="2">
    <citation type="journal article" date="2022" name="Mol. Ecol. Resour.">
        <title>The genomes of chicory, endive, great burdock and yacon provide insights into Asteraceae paleo-polyploidization history and plant inulin production.</title>
        <authorList>
            <person name="Fan W."/>
            <person name="Wang S."/>
            <person name="Wang H."/>
            <person name="Wang A."/>
            <person name="Jiang F."/>
            <person name="Liu H."/>
            <person name="Zhao H."/>
            <person name="Xu D."/>
            <person name="Zhang Y."/>
        </authorList>
    </citation>
    <scope>NUCLEOTIDE SEQUENCE [LARGE SCALE GENOMIC DNA]</scope>
    <source>
        <strain evidence="2">cv. Yunnan</strain>
        <tissue evidence="1">Leaves</tissue>
    </source>
</reference>
<protein>
    <submittedName>
        <fullName evidence="1">Uncharacterized protein</fullName>
    </submittedName>
</protein>
<gene>
    <name evidence="1" type="ORF">L1987_15212</name>
</gene>
<evidence type="ECO:0000313" key="2">
    <source>
        <dbReference type="Proteomes" id="UP001056120"/>
    </source>
</evidence>
<reference evidence="2" key="1">
    <citation type="journal article" date="2022" name="Mol. Ecol. Resour.">
        <title>The genomes of chicory, endive, great burdock and yacon provide insights into Asteraceae palaeo-polyploidization history and plant inulin production.</title>
        <authorList>
            <person name="Fan W."/>
            <person name="Wang S."/>
            <person name="Wang H."/>
            <person name="Wang A."/>
            <person name="Jiang F."/>
            <person name="Liu H."/>
            <person name="Zhao H."/>
            <person name="Xu D."/>
            <person name="Zhang Y."/>
        </authorList>
    </citation>
    <scope>NUCLEOTIDE SEQUENCE [LARGE SCALE GENOMIC DNA]</scope>
    <source>
        <strain evidence="2">cv. Yunnan</strain>
    </source>
</reference>
<comment type="caution">
    <text evidence="1">The sequence shown here is derived from an EMBL/GenBank/DDBJ whole genome shotgun (WGS) entry which is preliminary data.</text>
</comment>
<sequence length="133" mass="15388">MKSILQFLRKRKPRLQYRQVRRKGSVVASKSNLEHETMILRIQMGESGAGSVGGDKGKHVVDVGDEDDDEQLECLVDLDDDIFIDDWFDLNFIDQVEPEVEIDIEEGKIGGEENENVQDTWADKRKTWWKTVH</sequence>
<dbReference type="Proteomes" id="UP001056120">
    <property type="component" value="Linkage Group LG05"/>
</dbReference>
<name>A0ACB9J5Y7_9ASTR</name>
<keyword evidence="2" id="KW-1185">Reference proteome</keyword>
<accession>A0ACB9J5Y7</accession>
<proteinExistence type="predicted"/>